<reference evidence="1 2" key="1">
    <citation type="journal article" date="2022" name="Plant J.">
        <title>Chromosome-level genome of Camellia lanceoleosa provides a valuable resource for understanding genome evolution and self-incompatibility.</title>
        <authorList>
            <person name="Gong W."/>
            <person name="Xiao S."/>
            <person name="Wang L."/>
            <person name="Liao Z."/>
            <person name="Chang Y."/>
            <person name="Mo W."/>
            <person name="Hu G."/>
            <person name="Li W."/>
            <person name="Zhao G."/>
            <person name="Zhu H."/>
            <person name="Hu X."/>
            <person name="Ji K."/>
            <person name="Xiang X."/>
            <person name="Song Q."/>
            <person name="Yuan D."/>
            <person name="Jin S."/>
            <person name="Zhang L."/>
        </authorList>
    </citation>
    <scope>NUCLEOTIDE SEQUENCE [LARGE SCALE GENOMIC DNA]</scope>
    <source>
        <strain evidence="1">SQ_2022a</strain>
    </source>
</reference>
<comment type="caution">
    <text evidence="1">The sequence shown here is derived from an EMBL/GenBank/DDBJ whole genome shotgun (WGS) entry which is preliminary data.</text>
</comment>
<gene>
    <name evidence="1" type="ORF">LOK49_LG14G00478</name>
</gene>
<proteinExistence type="predicted"/>
<dbReference type="Proteomes" id="UP001060215">
    <property type="component" value="Chromosome 15"/>
</dbReference>
<accession>A0ACC0F9P7</accession>
<evidence type="ECO:0000313" key="1">
    <source>
        <dbReference type="EMBL" id="KAI7985407.1"/>
    </source>
</evidence>
<sequence>MGWSPSFAGATVAGFFSLFFSLLLPVLSFFSSSGFSSGFYYVFPPPPNRRDGELLQSIGKREGTKSMCLFTAHFPSKVKAPIGLGF</sequence>
<protein>
    <submittedName>
        <fullName evidence="1">Uncharacterized protein</fullName>
    </submittedName>
</protein>
<organism evidence="1 2">
    <name type="scientific">Camellia lanceoleosa</name>
    <dbReference type="NCBI Taxonomy" id="1840588"/>
    <lineage>
        <taxon>Eukaryota</taxon>
        <taxon>Viridiplantae</taxon>
        <taxon>Streptophyta</taxon>
        <taxon>Embryophyta</taxon>
        <taxon>Tracheophyta</taxon>
        <taxon>Spermatophyta</taxon>
        <taxon>Magnoliopsida</taxon>
        <taxon>eudicotyledons</taxon>
        <taxon>Gunneridae</taxon>
        <taxon>Pentapetalae</taxon>
        <taxon>asterids</taxon>
        <taxon>Ericales</taxon>
        <taxon>Theaceae</taxon>
        <taxon>Camellia</taxon>
    </lineage>
</organism>
<dbReference type="EMBL" id="CM045772">
    <property type="protein sequence ID" value="KAI7985407.1"/>
    <property type="molecule type" value="Genomic_DNA"/>
</dbReference>
<keyword evidence="2" id="KW-1185">Reference proteome</keyword>
<evidence type="ECO:0000313" key="2">
    <source>
        <dbReference type="Proteomes" id="UP001060215"/>
    </source>
</evidence>
<name>A0ACC0F9P7_9ERIC</name>